<feature type="transmembrane region" description="Helical" evidence="1">
    <location>
        <begin position="161"/>
        <end position="178"/>
    </location>
</feature>
<keyword evidence="1" id="KW-1133">Transmembrane helix</keyword>
<dbReference type="OrthoDB" id="4177129at2"/>
<evidence type="ECO:0000313" key="3">
    <source>
        <dbReference type="EMBL" id="PYG87828.1"/>
    </source>
</evidence>
<evidence type="ECO:0000313" key="4">
    <source>
        <dbReference type="Proteomes" id="UP000248132"/>
    </source>
</evidence>
<keyword evidence="3" id="KW-0378">Hydrolase</keyword>
<feature type="domain" description="CAAX prenyl protease 2/Lysostaphin resistance protein A-like" evidence="2">
    <location>
        <begin position="130"/>
        <end position="211"/>
    </location>
</feature>
<name>A0A318XP41_9FIRM</name>
<keyword evidence="3" id="KW-0645">Protease</keyword>
<dbReference type="Proteomes" id="UP000248132">
    <property type="component" value="Unassembled WGS sequence"/>
</dbReference>
<dbReference type="Pfam" id="PF02517">
    <property type="entry name" value="Rce1-like"/>
    <property type="match status" value="1"/>
</dbReference>
<dbReference type="GO" id="GO:0006508">
    <property type="term" value="P:proteolysis"/>
    <property type="evidence" value="ECO:0007669"/>
    <property type="project" value="UniProtKB-KW"/>
</dbReference>
<feature type="transmembrane region" description="Helical" evidence="1">
    <location>
        <begin position="131"/>
        <end position="149"/>
    </location>
</feature>
<feature type="transmembrane region" description="Helical" evidence="1">
    <location>
        <begin position="7"/>
        <end position="29"/>
    </location>
</feature>
<comment type="caution">
    <text evidence="3">The sequence shown here is derived from an EMBL/GenBank/DDBJ whole genome shotgun (WGS) entry which is preliminary data.</text>
</comment>
<dbReference type="GO" id="GO:0004175">
    <property type="term" value="F:endopeptidase activity"/>
    <property type="evidence" value="ECO:0007669"/>
    <property type="project" value="UniProtKB-ARBA"/>
</dbReference>
<evidence type="ECO:0000256" key="1">
    <source>
        <dbReference type="SAM" id="Phobius"/>
    </source>
</evidence>
<reference evidence="3 4" key="1">
    <citation type="submission" date="2018-06" db="EMBL/GenBank/DDBJ databases">
        <title>Genomic Encyclopedia of Type Strains, Phase I: the one thousand microbial genomes (KMG-I) project.</title>
        <authorList>
            <person name="Kyrpides N."/>
        </authorList>
    </citation>
    <scope>NUCLEOTIDE SEQUENCE [LARGE SCALE GENOMIC DNA]</scope>
    <source>
        <strain evidence="3 4">DSM 19573</strain>
    </source>
</reference>
<feature type="transmembrane region" description="Helical" evidence="1">
    <location>
        <begin position="89"/>
        <end position="111"/>
    </location>
</feature>
<keyword evidence="1" id="KW-0812">Transmembrane</keyword>
<gene>
    <name evidence="3" type="ORF">LY28_01848</name>
</gene>
<evidence type="ECO:0000259" key="2">
    <source>
        <dbReference type="Pfam" id="PF02517"/>
    </source>
</evidence>
<feature type="transmembrane region" description="Helical" evidence="1">
    <location>
        <begin position="49"/>
        <end position="69"/>
    </location>
</feature>
<dbReference type="GO" id="GO:0080120">
    <property type="term" value="P:CAAX-box protein maturation"/>
    <property type="evidence" value="ECO:0007669"/>
    <property type="project" value="UniProtKB-ARBA"/>
</dbReference>
<accession>A0A318XP41</accession>
<feature type="transmembrane region" description="Helical" evidence="1">
    <location>
        <begin position="184"/>
        <end position="200"/>
    </location>
</feature>
<dbReference type="RefSeq" id="WP_110461883.1">
    <property type="nucleotide sequence ID" value="NZ_QKMR01000009.1"/>
</dbReference>
<proteinExistence type="predicted"/>
<dbReference type="EMBL" id="QKMR01000009">
    <property type="protein sequence ID" value="PYG87828.1"/>
    <property type="molecule type" value="Genomic_DNA"/>
</dbReference>
<protein>
    <submittedName>
        <fullName evidence="3">CAAX prenyl protease-like protein</fullName>
    </submittedName>
</protein>
<keyword evidence="4" id="KW-1185">Reference proteome</keyword>
<dbReference type="InterPro" id="IPR003675">
    <property type="entry name" value="Rce1/LyrA-like_dom"/>
</dbReference>
<feature type="transmembrane region" description="Helical" evidence="1">
    <location>
        <begin position="205"/>
        <end position="225"/>
    </location>
</feature>
<organism evidence="3 4">
    <name type="scientific">Ruminiclostridium sufflavum DSM 19573</name>
    <dbReference type="NCBI Taxonomy" id="1121337"/>
    <lineage>
        <taxon>Bacteria</taxon>
        <taxon>Bacillati</taxon>
        <taxon>Bacillota</taxon>
        <taxon>Clostridia</taxon>
        <taxon>Eubacteriales</taxon>
        <taxon>Oscillospiraceae</taxon>
        <taxon>Ruminiclostridium</taxon>
    </lineage>
</organism>
<dbReference type="AlphaFoldDB" id="A0A318XP41"/>
<feature type="transmembrane region" description="Helical" evidence="1">
    <location>
        <begin position="237"/>
        <end position="258"/>
    </location>
</feature>
<keyword evidence="1" id="KW-0472">Membrane</keyword>
<sequence>MKCFKSFGLVILYILIHLVVMKSMEFTFYRSPLRDIAAFKGAVDNNPHLPLIATYAISLLIYIIITKPIKKKSILEYCRFNKISLRDTLTVIFIGLGGLIFNTSIINISFIDKAFPQFDALLSFNYEKSSVLIGILCAVIIGPLLEEFLFRGLIFNELREALPLIPAVLISAALYGVIFVDIPLMTFCFAAALLYTFVYLQTNSLAAVVVIDIVETLGVLVSRRMGIEKVISDIGDIYMIPVFVFSIAMIIGGCYYLWKNKHRESVYTSETSISQ</sequence>